<evidence type="ECO:0000256" key="1">
    <source>
        <dbReference type="SAM" id="Phobius"/>
    </source>
</evidence>
<evidence type="ECO:0000256" key="2">
    <source>
        <dbReference type="SAM" id="SignalP"/>
    </source>
</evidence>
<keyword evidence="1" id="KW-0812">Transmembrane</keyword>
<keyword evidence="1" id="KW-1133">Transmembrane helix</keyword>
<gene>
    <name evidence="4" type="ORF">WJX73_004562</name>
</gene>
<organism evidence="4 5">
    <name type="scientific">Symbiochloris irregularis</name>
    <dbReference type="NCBI Taxonomy" id="706552"/>
    <lineage>
        <taxon>Eukaryota</taxon>
        <taxon>Viridiplantae</taxon>
        <taxon>Chlorophyta</taxon>
        <taxon>core chlorophytes</taxon>
        <taxon>Trebouxiophyceae</taxon>
        <taxon>Trebouxiales</taxon>
        <taxon>Trebouxiaceae</taxon>
        <taxon>Symbiochloris</taxon>
    </lineage>
</organism>
<feature type="domain" description="LolA-like" evidence="3">
    <location>
        <begin position="186"/>
        <end position="387"/>
    </location>
</feature>
<accession>A0AAW1Q2I6</accession>
<dbReference type="Proteomes" id="UP001465755">
    <property type="component" value="Unassembled WGS sequence"/>
</dbReference>
<dbReference type="AlphaFoldDB" id="A0AAW1Q2I6"/>
<evidence type="ECO:0000313" key="4">
    <source>
        <dbReference type="EMBL" id="KAK9815002.1"/>
    </source>
</evidence>
<sequence>MSQRLVSVLACTLLLLAASATPSASRELLQEDDVDLLGLDDSTPELNLVSNNTDTTGGRTIPFLYSTLETDTTASFDTPWREGRLGNWRDGNTRWNVTLLISDAVSGNYTATLQSAPCANVNTSTLYSAPGNNTLTPATIAVSGGVANFSMTYPFLVGYDMVESVAIYSGSVSSGPNFLGCVNMVPPPPDFPSDWSATVEINIAEWGLTLASRQMYSKTLNKARMDFTSTEANRIILTDYNTNELTFIRPANATYPHGMCNGSEIPDFLTAMSTDDTNTSLLDTSAYLRFDYSKVSYVPGHVTVRGIECEQWAYDTQSAGPFAGNFTMTFAFPVNWWRVAGRSSNYHRLLKEIHVTGTTENGNDIDTRIEYVNFKPQNFSSDSAAFDVCALAPQGSNCNCTAQQIAALNGLQLNTDPDAVVIDNSTVSDQNGNCELQSSSIPHGFISQQAGPYVGLVIIGMVAGGIFTFLGTWLYYRRSVGVQLTDRMSHTKFDVGT</sequence>
<keyword evidence="2" id="KW-0732">Signal</keyword>
<dbReference type="Pfam" id="PF25898">
    <property type="entry name" value="LolA_2nd_metazoa"/>
    <property type="match status" value="1"/>
</dbReference>
<name>A0AAW1Q2I6_9CHLO</name>
<proteinExistence type="predicted"/>
<keyword evidence="5" id="KW-1185">Reference proteome</keyword>
<keyword evidence="1" id="KW-0472">Membrane</keyword>
<dbReference type="PANTHER" id="PTHR36902:SF1">
    <property type="entry name" value="ENRICHED IN SURFACE-LABELED PROTEOME PROTEIN 9"/>
    <property type="match status" value="1"/>
</dbReference>
<evidence type="ECO:0000259" key="3">
    <source>
        <dbReference type="Pfam" id="PF25898"/>
    </source>
</evidence>
<feature type="transmembrane region" description="Helical" evidence="1">
    <location>
        <begin position="453"/>
        <end position="476"/>
    </location>
</feature>
<protein>
    <recommendedName>
        <fullName evidence="3">LolA-like domain-containing protein</fullName>
    </recommendedName>
</protein>
<comment type="caution">
    <text evidence="4">The sequence shown here is derived from an EMBL/GenBank/DDBJ whole genome shotgun (WGS) entry which is preliminary data.</text>
</comment>
<evidence type="ECO:0000313" key="5">
    <source>
        <dbReference type="Proteomes" id="UP001465755"/>
    </source>
</evidence>
<dbReference type="EMBL" id="JALJOQ010000001">
    <property type="protein sequence ID" value="KAK9815002.1"/>
    <property type="molecule type" value="Genomic_DNA"/>
</dbReference>
<dbReference type="InterPro" id="IPR058831">
    <property type="entry name" value="LolA-like_dom_2nd"/>
</dbReference>
<feature type="signal peptide" evidence="2">
    <location>
        <begin position="1"/>
        <end position="25"/>
    </location>
</feature>
<feature type="chain" id="PRO_5044013519" description="LolA-like domain-containing protein" evidence="2">
    <location>
        <begin position="26"/>
        <end position="497"/>
    </location>
</feature>
<reference evidence="4 5" key="1">
    <citation type="journal article" date="2024" name="Nat. Commun.">
        <title>Phylogenomics reveals the evolutionary origins of lichenization in chlorophyte algae.</title>
        <authorList>
            <person name="Puginier C."/>
            <person name="Libourel C."/>
            <person name="Otte J."/>
            <person name="Skaloud P."/>
            <person name="Haon M."/>
            <person name="Grisel S."/>
            <person name="Petersen M."/>
            <person name="Berrin J.G."/>
            <person name="Delaux P.M."/>
            <person name="Dal Grande F."/>
            <person name="Keller J."/>
        </authorList>
    </citation>
    <scope>NUCLEOTIDE SEQUENCE [LARGE SCALE GENOMIC DNA]</scope>
    <source>
        <strain evidence="4 5">SAG 2036</strain>
    </source>
</reference>
<dbReference type="PANTHER" id="PTHR36902">
    <property type="entry name" value="ENRICHED IN SURFACE-LABELED PROTEOME PROTEIN 9"/>
    <property type="match status" value="1"/>
</dbReference>